<feature type="non-terminal residue" evidence="1">
    <location>
        <position position="120"/>
    </location>
</feature>
<gene>
    <name evidence="1" type="ORF">OFY01_07040</name>
</gene>
<proteinExistence type="predicted"/>
<dbReference type="Gene3D" id="3.30.420.40">
    <property type="match status" value="1"/>
</dbReference>
<reference evidence="1" key="1">
    <citation type="submission" date="2022-10" db="EMBL/GenBank/DDBJ databases">
        <title>Streptomyces beihaiensis sp. nov., a chitin degrading actinobacterium, isolated from shrimp pond soil.</title>
        <authorList>
            <person name="Xie J."/>
            <person name="Shen N."/>
        </authorList>
    </citation>
    <scope>NUCLEOTIDE SEQUENCE</scope>
    <source>
        <strain evidence="1">GXMU-J5</strain>
    </source>
</reference>
<keyword evidence="2" id="KW-1185">Reference proteome</keyword>
<evidence type="ECO:0000313" key="1">
    <source>
        <dbReference type="EMBL" id="MCX3059527.1"/>
    </source>
</evidence>
<evidence type="ECO:0000313" key="2">
    <source>
        <dbReference type="Proteomes" id="UP001163064"/>
    </source>
</evidence>
<name>A0ABT3TR53_9ACTN</name>
<dbReference type="EMBL" id="JAPHNL010000054">
    <property type="protein sequence ID" value="MCX3059527.1"/>
    <property type="molecule type" value="Genomic_DNA"/>
</dbReference>
<sequence>MSRLARGPRVLGVDSGGSGLRVALACADDLTRPLTAVSREPVRTAASGIDPDHLLTQLLPMVRELWSRAETETGSTALAAVTVGAAGAATLGDGLRAELPGALAREFGVRRVALAADAVT</sequence>
<dbReference type="Proteomes" id="UP001163064">
    <property type="component" value="Unassembled WGS sequence"/>
</dbReference>
<organism evidence="1 2">
    <name type="scientific">Streptomyces beihaiensis</name>
    <dbReference type="NCBI Taxonomy" id="2984495"/>
    <lineage>
        <taxon>Bacteria</taxon>
        <taxon>Bacillati</taxon>
        <taxon>Actinomycetota</taxon>
        <taxon>Actinomycetes</taxon>
        <taxon>Kitasatosporales</taxon>
        <taxon>Streptomycetaceae</taxon>
        <taxon>Streptomyces</taxon>
    </lineage>
</organism>
<dbReference type="SUPFAM" id="SSF53067">
    <property type="entry name" value="Actin-like ATPase domain"/>
    <property type="match status" value="1"/>
</dbReference>
<dbReference type="InterPro" id="IPR043129">
    <property type="entry name" value="ATPase_NBD"/>
</dbReference>
<protein>
    <submittedName>
        <fullName evidence="1">ATPase</fullName>
    </submittedName>
</protein>
<comment type="caution">
    <text evidence="1">The sequence shown here is derived from an EMBL/GenBank/DDBJ whole genome shotgun (WGS) entry which is preliminary data.</text>
</comment>
<accession>A0ABT3TR53</accession>